<dbReference type="Gene3D" id="1.10.260.40">
    <property type="entry name" value="lambda repressor-like DNA-binding domains"/>
    <property type="match status" value="1"/>
</dbReference>
<dbReference type="SUPFAM" id="SSF53822">
    <property type="entry name" value="Periplasmic binding protein-like I"/>
    <property type="match status" value="1"/>
</dbReference>
<keyword evidence="3" id="KW-0804">Transcription</keyword>
<dbReference type="SUPFAM" id="SSF47413">
    <property type="entry name" value="lambda repressor-like DNA-binding domains"/>
    <property type="match status" value="1"/>
</dbReference>
<dbReference type="InterPro" id="IPR046335">
    <property type="entry name" value="LacI/GalR-like_sensor"/>
</dbReference>
<feature type="domain" description="HTH lacI-type" evidence="4">
    <location>
        <begin position="3"/>
        <end position="57"/>
    </location>
</feature>
<dbReference type="InterPro" id="IPR028082">
    <property type="entry name" value="Peripla_BP_I"/>
</dbReference>
<dbReference type="SMART" id="SM00354">
    <property type="entry name" value="HTH_LACI"/>
    <property type="match status" value="1"/>
</dbReference>
<dbReference type="Proteomes" id="UP001158045">
    <property type="component" value="Unassembled WGS sequence"/>
</dbReference>
<dbReference type="EMBL" id="JARYZI010000005">
    <property type="protein sequence ID" value="MDH8678328.1"/>
    <property type="molecule type" value="Genomic_DNA"/>
</dbReference>
<keyword evidence="6" id="KW-1185">Reference proteome</keyword>
<evidence type="ECO:0000256" key="2">
    <source>
        <dbReference type="ARBA" id="ARBA00023125"/>
    </source>
</evidence>
<dbReference type="InterPro" id="IPR010982">
    <property type="entry name" value="Lambda_DNA-bd_dom_sf"/>
</dbReference>
<dbReference type="CDD" id="cd06294">
    <property type="entry name" value="PBP1_MalR-like"/>
    <property type="match status" value="1"/>
</dbReference>
<keyword evidence="1" id="KW-0805">Transcription regulation</keyword>
<keyword evidence="2 5" id="KW-0238">DNA-binding</keyword>
<evidence type="ECO:0000313" key="6">
    <source>
        <dbReference type="Proteomes" id="UP001158045"/>
    </source>
</evidence>
<dbReference type="PANTHER" id="PTHR30146">
    <property type="entry name" value="LACI-RELATED TRANSCRIPTIONAL REPRESSOR"/>
    <property type="match status" value="1"/>
</dbReference>
<evidence type="ECO:0000259" key="4">
    <source>
        <dbReference type="PROSITE" id="PS50932"/>
    </source>
</evidence>
<dbReference type="RefSeq" id="WP_281094170.1">
    <property type="nucleotide sequence ID" value="NZ_JARYZI010000005.1"/>
</dbReference>
<dbReference type="CDD" id="cd01392">
    <property type="entry name" value="HTH_LacI"/>
    <property type="match status" value="1"/>
</dbReference>
<evidence type="ECO:0000313" key="5">
    <source>
        <dbReference type="EMBL" id="MDH8678328.1"/>
    </source>
</evidence>
<dbReference type="GO" id="GO:0003677">
    <property type="term" value="F:DNA binding"/>
    <property type="evidence" value="ECO:0007669"/>
    <property type="project" value="UniProtKB-KW"/>
</dbReference>
<evidence type="ECO:0000256" key="3">
    <source>
        <dbReference type="ARBA" id="ARBA00023163"/>
    </source>
</evidence>
<comment type="caution">
    <text evidence="5">The sequence shown here is derived from an EMBL/GenBank/DDBJ whole genome shotgun (WGS) entry which is preliminary data.</text>
</comment>
<dbReference type="Pfam" id="PF00356">
    <property type="entry name" value="LacI"/>
    <property type="match status" value="1"/>
</dbReference>
<name>A0ABT6ND38_9FIRM</name>
<dbReference type="PROSITE" id="PS00356">
    <property type="entry name" value="HTH_LACI_1"/>
    <property type="match status" value="1"/>
</dbReference>
<accession>A0ABT6ND38</accession>
<proteinExistence type="predicted"/>
<dbReference type="InterPro" id="IPR000843">
    <property type="entry name" value="HTH_LacI"/>
</dbReference>
<dbReference type="PANTHER" id="PTHR30146:SF109">
    <property type="entry name" value="HTH-TYPE TRANSCRIPTIONAL REGULATOR GALS"/>
    <property type="match status" value="1"/>
</dbReference>
<dbReference type="PRINTS" id="PR00036">
    <property type="entry name" value="HTHLACI"/>
</dbReference>
<dbReference type="Pfam" id="PF13377">
    <property type="entry name" value="Peripla_BP_3"/>
    <property type="match status" value="1"/>
</dbReference>
<sequence>MAITIKDVAKLANVSPSTVSRVISQSPRISDATKKLVYSAMDELKYKPNAIARNLANASTKTLGLIIPNQDENLFKNPFFIQAMRGISIYAQKKNYKIMFNYGASPEDELSFVHEFVNSKWVDGIILLTAYENDLCIEYLSEEAFPFVVVGRPYNIHDIMWVDNDNFQATYNLVNSLIQKGCQDIAFVGGPQKYIFSKDRLEGYKRALELRNLTVNKDLIIEAKDFTEEDGYQSMAKICAIKVPHAVVTTDDLLGFGVLKYLREHELNVKVTGFNNIPLSEYQNPALTSVDIKAEDLGYNAAKLLIKALEGVENTVNHYIVGTELVERESTL</sequence>
<organism evidence="5 6">
    <name type="scientific">Fusibacter bizertensis</name>
    <dbReference type="NCBI Taxonomy" id="1488331"/>
    <lineage>
        <taxon>Bacteria</taxon>
        <taxon>Bacillati</taxon>
        <taxon>Bacillota</taxon>
        <taxon>Clostridia</taxon>
        <taxon>Eubacteriales</taxon>
        <taxon>Eubacteriales Family XII. Incertae Sedis</taxon>
        <taxon>Fusibacter</taxon>
    </lineage>
</organism>
<gene>
    <name evidence="5" type="ORF">QE109_09225</name>
</gene>
<reference evidence="5 6" key="1">
    <citation type="submission" date="2023-04" db="EMBL/GenBank/DDBJ databases">
        <title>Fusibacter bizertensis strain WBS, isolated from littoral bottom sediments of the Arctic seas - biochemical and genomic analysis.</title>
        <authorList>
            <person name="Brioukhanov A.L."/>
        </authorList>
    </citation>
    <scope>NUCLEOTIDE SEQUENCE [LARGE SCALE GENOMIC DNA]</scope>
    <source>
        <strain evidence="5 6">WBS</strain>
    </source>
</reference>
<protein>
    <submittedName>
        <fullName evidence="5">LacI family DNA-binding transcriptional regulator</fullName>
    </submittedName>
</protein>
<evidence type="ECO:0000256" key="1">
    <source>
        <dbReference type="ARBA" id="ARBA00023015"/>
    </source>
</evidence>
<dbReference type="Gene3D" id="3.40.50.2300">
    <property type="match status" value="2"/>
</dbReference>
<dbReference type="PROSITE" id="PS50932">
    <property type="entry name" value="HTH_LACI_2"/>
    <property type="match status" value="1"/>
</dbReference>